<dbReference type="Proteomes" id="UP000051804">
    <property type="component" value="Unassembled WGS sequence"/>
</dbReference>
<reference evidence="3" key="1">
    <citation type="journal article" date="2015" name="Genome Announc.">
        <title>Expanding the biotechnology potential of lactobacilli through comparative genomics of 213 strains and associated genera.</title>
        <authorList>
            <person name="Sun Z."/>
            <person name="Harris H.M."/>
            <person name="McCann A."/>
            <person name="Guo C."/>
            <person name="Argimon S."/>
            <person name="Zhang W."/>
            <person name="Yang X."/>
            <person name="Jeffery I.B."/>
            <person name="Cooney J.C."/>
            <person name="Kagawa T.F."/>
            <person name="Liu W."/>
            <person name="Song Y."/>
            <person name="Salvetti E."/>
            <person name="Wrobel A."/>
            <person name="Rasinkangas P."/>
            <person name="Parkhill J."/>
            <person name="Rea M.C."/>
            <person name="O'Sullivan O."/>
            <person name="Ritari J."/>
            <person name="Douillard F.P."/>
            <person name="Paul Ross R."/>
            <person name="Yang R."/>
            <person name="Briner A.E."/>
            <person name="Felis G.E."/>
            <person name="de Vos W.M."/>
            <person name="Barrangou R."/>
            <person name="Klaenhammer T.R."/>
            <person name="Caufield P.W."/>
            <person name="Cui Y."/>
            <person name="Zhang H."/>
            <person name="O'Toole P.W."/>
        </authorList>
    </citation>
    <scope>NUCLEOTIDE SEQUENCE [LARGE SCALE GENOMIC DNA]</scope>
    <source>
        <strain evidence="3">JCM 17158</strain>
    </source>
</reference>
<feature type="transmembrane region" description="Helical" evidence="1">
    <location>
        <begin position="191"/>
        <end position="211"/>
    </location>
</feature>
<feature type="transmembrane region" description="Helical" evidence="1">
    <location>
        <begin position="73"/>
        <end position="90"/>
    </location>
</feature>
<accession>A0A0R1JXK7</accession>
<dbReference type="SUPFAM" id="SSF50156">
    <property type="entry name" value="PDZ domain-like"/>
    <property type="match status" value="1"/>
</dbReference>
<dbReference type="GO" id="GO:0006508">
    <property type="term" value="P:proteolysis"/>
    <property type="evidence" value="ECO:0007669"/>
    <property type="project" value="UniProtKB-KW"/>
</dbReference>
<dbReference type="Pfam" id="PF17820">
    <property type="entry name" value="PDZ_6"/>
    <property type="match status" value="1"/>
</dbReference>
<keyword evidence="3" id="KW-0378">Hydrolase</keyword>
<feature type="transmembrane region" description="Helical" evidence="1">
    <location>
        <begin position="96"/>
        <end position="116"/>
    </location>
</feature>
<dbReference type="AlphaFoldDB" id="A0A0R1JXK7"/>
<keyword evidence="3" id="KW-0645">Protease</keyword>
<feature type="transmembrane region" description="Helical" evidence="1">
    <location>
        <begin position="42"/>
        <end position="66"/>
    </location>
</feature>
<feature type="domain" description="PDZ" evidence="2">
    <location>
        <begin position="265"/>
        <end position="322"/>
    </location>
</feature>
<comment type="caution">
    <text evidence="3">The sequence shown here is derived from an EMBL/GenBank/DDBJ whole genome shotgun (WGS) entry which is preliminary data.</text>
</comment>
<keyword evidence="1" id="KW-0812">Transmembrane</keyword>
<dbReference type="PATRIC" id="fig|1291734.4.peg.1602"/>
<proteinExistence type="predicted"/>
<feature type="transmembrane region" description="Helical" evidence="1">
    <location>
        <begin position="256"/>
        <end position="278"/>
    </location>
</feature>
<dbReference type="OrthoDB" id="198399at2"/>
<dbReference type="InterPro" id="IPR041489">
    <property type="entry name" value="PDZ_6"/>
</dbReference>
<sequence>MALAWLFIINTVAGTLSAYGWHRQRLTHERKLFGQAIDRQALNLWAYLIGGVLGGFAISVVAIGLGLRLPNGVLVWLSALTLLALALAGLGFSPWWLSFAGLFASGIGPLLPWSWAQAPAAAGWAWRYLALVALVWAVNGGLLRLIDPPSAVPTVVSGNRGADIAQYTHRQFYWLPLVLPVPGPWLAALPWWPALHVGGTSFALTLLPLIIGAGLKTRRTLPSHVVRRWAWQYWGAAGALVILAGLAWGWPALAIGWLAAAAGVGVVLGGVNAMSLYLGNNYISRTDLGVRLIAVQPGTPAAKMHLQAGDIVLTCNGRAVRDAASLYAAIQTQPTYCRLKVQRFDGALELTETAIFQGAPHELGMITFTEEPQ</sequence>
<dbReference type="EMBL" id="AZDJ01000022">
    <property type="protein sequence ID" value="KRK72586.1"/>
    <property type="molecule type" value="Genomic_DNA"/>
</dbReference>
<evidence type="ECO:0000313" key="3">
    <source>
        <dbReference type="EMBL" id="KRK72586.1"/>
    </source>
</evidence>
<evidence type="ECO:0000259" key="2">
    <source>
        <dbReference type="PROSITE" id="PS50106"/>
    </source>
</evidence>
<keyword evidence="1" id="KW-1133">Transmembrane helix</keyword>
<dbReference type="GO" id="GO:0008233">
    <property type="term" value="F:peptidase activity"/>
    <property type="evidence" value="ECO:0007669"/>
    <property type="project" value="UniProtKB-KW"/>
</dbReference>
<keyword evidence="1" id="KW-0472">Membrane</keyword>
<dbReference type="PROSITE" id="PS50106">
    <property type="entry name" value="PDZ"/>
    <property type="match status" value="1"/>
</dbReference>
<organism evidence="3 4">
    <name type="scientific">Lacticaseibacillus nasuensis JCM 17158</name>
    <dbReference type="NCBI Taxonomy" id="1291734"/>
    <lineage>
        <taxon>Bacteria</taxon>
        <taxon>Bacillati</taxon>
        <taxon>Bacillota</taxon>
        <taxon>Bacilli</taxon>
        <taxon>Lactobacillales</taxon>
        <taxon>Lactobacillaceae</taxon>
        <taxon>Lacticaseibacillus</taxon>
    </lineage>
</organism>
<dbReference type="STRING" id="1291734.FD02_GL001559"/>
<protein>
    <submittedName>
        <fullName evidence="3">Trypsin-like serine protease</fullName>
    </submittedName>
</protein>
<feature type="transmembrane region" description="Helical" evidence="1">
    <location>
        <begin position="128"/>
        <end position="146"/>
    </location>
</feature>
<feature type="transmembrane region" description="Helical" evidence="1">
    <location>
        <begin position="231"/>
        <end position="250"/>
    </location>
</feature>
<keyword evidence="4" id="KW-1185">Reference proteome</keyword>
<gene>
    <name evidence="3" type="ORF">FD02_GL001559</name>
</gene>
<dbReference type="InterPro" id="IPR001478">
    <property type="entry name" value="PDZ"/>
</dbReference>
<dbReference type="InterPro" id="IPR036034">
    <property type="entry name" value="PDZ_sf"/>
</dbReference>
<dbReference type="SMART" id="SM00228">
    <property type="entry name" value="PDZ"/>
    <property type="match status" value="1"/>
</dbReference>
<name>A0A0R1JXK7_9LACO</name>
<dbReference type="RefSeq" id="WP_056951068.1">
    <property type="nucleotide sequence ID" value="NZ_AZDJ01000022.1"/>
</dbReference>
<evidence type="ECO:0000313" key="4">
    <source>
        <dbReference type="Proteomes" id="UP000051804"/>
    </source>
</evidence>
<evidence type="ECO:0000256" key="1">
    <source>
        <dbReference type="SAM" id="Phobius"/>
    </source>
</evidence>
<dbReference type="Gene3D" id="2.30.42.10">
    <property type="match status" value="1"/>
</dbReference>